<name>A0A2C9WAQ6_MANES</name>
<keyword evidence="4" id="KW-1185">Reference proteome</keyword>
<dbReference type="SUPFAM" id="SSF49599">
    <property type="entry name" value="TRAF domain-like"/>
    <property type="match status" value="1"/>
</dbReference>
<protein>
    <recommendedName>
        <fullName evidence="2">MATH domain-containing protein</fullName>
    </recommendedName>
</protein>
<dbReference type="EMBL" id="CM004389">
    <property type="protein sequence ID" value="OAY56079.1"/>
    <property type="molecule type" value="Genomic_DNA"/>
</dbReference>
<dbReference type="SMART" id="SM00061">
    <property type="entry name" value="MATH"/>
    <property type="match status" value="1"/>
</dbReference>
<dbReference type="PANTHER" id="PTHR26379">
    <property type="entry name" value="BTB/POZ AND MATH DOMAIN-CONTAINING PROTEIN 1"/>
    <property type="match status" value="1"/>
</dbReference>
<dbReference type="STRING" id="3983.A0A2C9WAQ6"/>
<evidence type="ECO:0000313" key="4">
    <source>
        <dbReference type="Proteomes" id="UP000091857"/>
    </source>
</evidence>
<dbReference type="GO" id="GO:0016567">
    <property type="term" value="P:protein ubiquitination"/>
    <property type="evidence" value="ECO:0007669"/>
    <property type="project" value="InterPro"/>
</dbReference>
<accession>A0A2C9WAQ6</accession>
<dbReference type="OMA" id="NGSHEYM"/>
<dbReference type="CDD" id="cd00121">
    <property type="entry name" value="MATH"/>
    <property type="match status" value="1"/>
</dbReference>
<feature type="region of interest" description="Disordered" evidence="1">
    <location>
        <begin position="248"/>
        <end position="272"/>
    </location>
</feature>
<dbReference type="InterPro" id="IPR045005">
    <property type="entry name" value="BPM1-6"/>
</dbReference>
<dbReference type="InterPro" id="IPR002083">
    <property type="entry name" value="MATH/TRAF_dom"/>
</dbReference>
<dbReference type="Gramene" id="Manes.03G200900.1.v8.1">
    <property type="protein sequence ID" value="Manes.03G200900.1.v8.1.CDS"/>
    <property type="gene ID" value="Manes.03G200900.v8.1"/>
</dbReference>
<dbReference type="InterPro" id="IPR008974">
    <property type="entry name" value="TRAF-like"/>
</dbReference>
<reference evidence="4" key="1">
    <citation type="journal article" date="2016" name="Nat. Biotechnol.">
        <title>Sequencing wild and cultivated cassava and related species reveals extensive interspecific hybridization and genetic diversity.</title>
        <authorList>
            <person name="Bredeson J.V."/>
            <person name="Lyons J.B."/>
            <person name="Prochnik S.E."/>
            <person name="Wu G.A."/>
            <person name="Ha C.M."/>
            <person name="Edsinger-Gonzales E."/>
            <person name="Grimwood J."/>
            <person name="Schmutz J."/>
            <person name="Rabbi I.Y."/>
            <person name="Egesi C."/>
            <person name="Nauluvula P."/>
            <person name="Lebot V."/>
            <person name="Ndunguru J."/>
            <person name="Mkamilo G."/>
            <person name="Bart R.S."/>
            <person name="Setter T.L."/>
            <person name="Gleadow R.M."/>
            <person name="Kulakow P."/>
            <person name="Ferguson M.E."/>
            <person name="Rounsley S."/>
            <person name="Rokhsar D.S."/>
        </authorList>
    </citation>
    <scope>NUCLEOTIDE SEQUENCE [LARGE SCALE GENOMIC DNA]</scope>
    <source>
        <strain evidence="4">cv. AM560-2</strain>
    </source>
</reference>
<comment type="caution">
    <text evidence="3">The sequence shown here is derived from an EMBL/GenBank/DDBJ whole genome shotgun (WGS) entry which is preliminary data.</text>
</comment>
<dbReference type="Proteomes" id="UP000091857">
    <property type="component" value="Chromosome 3"/>
</dbReference>
<sequence>METITAELSKPISSCSSNFNFPAATSTSRSVTINGSHEFKINGYSLTKGIGIGNSLSSDAFIAGGYQWAIHFYPDGRAVEDHPRYVSLFIALESEDSDVRALFEISLIDQSGKGRNEVHTQFGRIGTNLESGPYTIKCRGSMWGFKRFFRRDLLEKSDYLKDDTLVIRCRVGVVVTYTEGVPLPDPDIGHNFGKSLESGSRNDSDVNFQVDGEEFAAQKLKYQHTQSADSWSSSSVGNWKKLKRINFEEEEETTEESDDAATRIFIFEPDSR</sequence>
<dbReference type="Gene3D" id="2.60.210.10">
    <property type="entry name" value="Apoptosis, Tumor Necrosis Factor Receptor Associated Protein 2, Chain A"/>
    <property type="match status" value="1"/>
</dbReference>
<feature type="compositionally biased region" description="Acidic residues" evidence="1">
    <location>
        <begin position="248"/>
        <end position="259"/>
    </location>
</feature>
<evidence type="ECO:0000313" key="3">
    <source>
        <dbReference type="EMBL" id="OAY56079.1"/>
    </source>
</evidence>
<feature type="domain" description="MATH" evidence="2">
    <location>
        <begin position="34"/>
        <end position="171"/>
    </location>
</feature>
<organism evidence="3 4">
    <name type="scientific">Manihot esculenta</name>
    <name type="common">Cassava</name>
    <name type="synonym">Jatropha manihot</name>
    <dbReference type="NCBI Taxonomy" id="3983"/>
    <lineage>
        <taxon>Eukaryota</taxon>
        <taxon>Viridiplantae</taxon>
        <taxon>Streptophyta</taxon>
        <taxon>Embryophyta</taxon>
        <taxon>Tracheophyta</taxon>
        <taxon>Spermatophyta</taxon>
        <taxon>Magnoliopsida</taxon>
        <taxon>eudicotyledons</taxon>
        <taxon>Gunneridae</taxon>
        <taxon>Pentapetalae</taxon>
        <taxon>rosids</taxon>
        <taxon>fabids</taxon>
        <taxon>Malpighiales</taxon>
        <taxon>Euphorbiaceae</taxon>
        <taxon>Crotonoideae</taxon>
        <taxon>Manihoteae</taxon>
        <taxon>Manihot</taxon>
    </lineage>
</organism>
<dbReference type="OrthoDB" id="905105at2759"/>
<dbReference type="Pfam" id="PF22486">
    <property type="entry name" value="MATH_2"/>
    <property type="match status" value="1"/>
</dbReference>
<dbReference type="PROSITE" id="PS50144">
    <property type="entry name" value="MATH"/>
    <property type="match status" value="1"/>
</dbReference>
<proteinExistence type="predicted"/>
<evidence type="ECO:0000256" key="1">
    <source>
        <dbReference type="SAM" id="MobiDB-lite"/>
    </source>
</evidence>
<dbReference type="AlphaFoldDB" id="A0A2C9WAQ6"/>
<evidence type="ECO:0000259" key="2">
    <source>
        <dbReference type="PROSITE" id="PS50144"/>
    </source>
</evidence>
<dbReference type="PANTHER" id="PTHR26379:SF434">
    <property type="entry name" value="BTB_POZ AND MATH DOMAIN-CONTAINING PROTEIN 2"/>
    <property type="match status" value="1"/>
</dbReference>
<gene>
    <name evidence="3" type="ORF">MANES_03G200900v8</name>
</gene>